<proteinExistence type="predicted"/>
<gene>
    <name evidence="1" type="ORF">Pph01_85370</name>
</gene>
<dbReference type="Proteomes" id="UP000622547">
    <property type="component" value="Unassembled WGS sequence"/>
</dbReference>
<dbReference type="EMBL" id="BOOP01000066">
    <property type="protein sequence ID" value="GII43534.1"/>
    <property type="molecule type" value="Genomic_DNA"/>
</dbReference>
<evidence type="ECO:0000313" key="1">
    <source>
        <dbReference type="EMBL" id="GII43534.1"/>
    </source>
</evidence>
<comment type="caution">
    <text evidence="1">The sequence shown here is derived from an EMBL/GenBank/DDBJ whole genome shotgun (WGS) entry which is preliminary data.</text>
</comment>
<keyword evidence="2" id="KW-1185">Reference proteome</keyword>
<sequence>MPIRVTVHLDQGQIRRLALSPTEELGRQVRVKVVQVQGPAKVYAPVRTGNLRRNINIEGPTRTADTLRWDVVAMVAYASFIHKGYRELKRGTGRVVHASAGVRPFLARALHDILG</sequence>
<protein>
    <submittedName>
        <fullName evidence="1">Uncharacterized protein</fullName>
    </submittedName>
</protein>
<evidence type="ECO:0000313" key="2">
    <source>
        <dbReference type="Proteomes" id="UP000622547"/>
    </source>
</evidence>
<accession>A0A8J3XJL5</accession>
<name>A0A8J3XJL5_9ACTN</name>
<reference evidence="1 2" key="1">
    <citation type="submission" date="2021-01" db="EMBL/GenBank/DDBJ databases">
        <title>Whole genome shotgun sequence of Planotetraspora phitsanulokensis NBRC 104273.</title>
        <authorList>
            <person name="Komaki H."/>
            <person name="Tamura T."/>
        </authorList>
    </citation>
    <scope>NUCLEOTIDE SEQUENCE [LARGE SCALE GENOMIC DNA]</scope>
    <source>
        <strain evidence="1 2">NBRC 104273</strain>
    </source>
</reference>
<dbReference type="AlphaFoldDB" id="A0A8J3XJL5"/>
<organism evidence="1 2">
    <name type="scientific">Planotetraspora phitsanulokensis</name>
    <dbReference type="NCBI Taxonomy" id="575192"/>
    <lineage>
        <taxon>Bacteria</taxon>
        <taxon>Bacillati</taxon>
        <taxon>Actinomycetota</taxon>
        <taxon>Actinomycetes</taxon>
        <taxon>Streptosporangiales</taxon>
        <taxon>Streptosporangiaceae</taxon>
        <taxon>Planotetraspora</taxon>
    </lineage>
</organism>
<dbReference type="RefSeq" id="WP_204078897.1">
    <property type="nucleotide sequence ID" value="NZ_BAABHI010000015.1"/>
</dbReference>